<evidence type="ECO:0000256" key="2">
    <source>
        <dbReference type="SAM" id="MobiDB-lite"/>
    </source>
</evidence>
<protein>
    <submittedName>
        <fullName evidence="5">T9SS type A sorting domain-containing protein</fullName>
    </submittedName>
</protein>
<evidence type="ECO:0000256" key="3">
    <source>
        <dbReference type="SAM" id="SignalP"/>
    </source>
</evidence>
<dbReference type="RefSeq" id="WP_248727429.1">
    <property type="nucleotide sequence ID" value="NZ_CP096829.1"/>
</dbReference>
<dbReference type="InterPro" id="IPR026444">
    <property type="entry name" value="Secre_tail"/>
</dbReference>
<dbReference type="EMBL" id="CP096829">
    <property type="protein sequence ID" value="UPZ15170.1"/>
    <property type="molecule type" value="Genomic_DNA"/>
</dbReference>
<proteinExistence type="predicted"/>
<dbReference type="Gene3D" id="2.60.40.10">
    <property type="entry name" value="Immunoglobulins"/>
    <property type="match status" value="1"/>
</dbReference>
<feature type="compositionally biased region" description="Basic and acidic residues" evidence="2">
    <location>
        <begin position="907"/>
        <end position="916"/>
    </location>
</feature>
<organism evidence="5 6">
    <name type="scientific">Flavobacterium humidisoli</name>
    <dbReference type="NCBI Taxonomy" id="2937442"/>
    <lineage>
        <taxon>Bacteria</taxon>
        <taxon>Pseudomonadati</taxon>
        <taxon>Bacteroidota</taxon>
        <taxon>Flavobacteriia</taxon>
        <taxon>Flavobacteriales</taxon>
        <taxon>Flavobacteriaceae</taxon>
        <taxon>Flavobacterium</taxon>
    </lineage>
</organism>
<evidence type="ECO:0000259" key="4">
    <source>
        <dbReference type="Pfam" id="PF18962"/>
    </source>
</evidence>
<dbReference type="NCBIfam" id="TIGR04183">
    <property type="entry name" value="Por_Secre_tail"/>
    <property type="match status" value="1"/>
</dbReference>
<feature type="chain" id="PRO_5046093243" evidence="3">
    <location>
        <begin position="19"/>
        <end position="1717"/>
    </location>
</feature>
<accession>A0ABY4LQ07</accession>
<evidence type="ECO:0000256" key="1">
    <source>
        <dbReference type="ARBA" id="ARBA00022729"/>
    </source>
</evidence>
<name>A0ABY4LQ07_9FLAO</name>
<dbReference type="Pfam" id="PF13573">
    <property type="entry name" value="SprB"/>
    <property type="match status" value="5"/>
</dbReference>
<feature type="domain" description="Secretion system C-terminal sorting" evidence="4">
    <location>
        <begin position="1643"/>
        <end position="1716"/>
    </location>
</feature>
<sequence>MKKFYLFIILLVCGLGYAQGQTAKLGSYEVIFDGWAYNDEHHNCGTAYVALEFKDPKQNYKALDITYSDDRNTKYYTYEGTRTTFKADQTLLSMFYSASRYDKKSCNGNRPYNMGRVTRTDKFRCYDFTFEFKQFKNVDSDGEGLGSSSFNVKIRPVLVIVDPGSKNDLPTDTKVTISSDTGFDSSEYNWQYSFDYTDPYSWVNMPQFATKSSFTASAKDILVNDAGEYHGKNIYFRQVACTSVSNIVTYIVRQSAPLIESYQEQEMTCFGSNDAKLTVKFDRPLFTTEKLIFSIKRFDETLNMWTDPICSSQADKSSFNGKNFVAPCDFEKGKYSLTFAGYINDASTSSTYIDSSPYIFNIGTPDPVDFSIKKKNDINCHGGSDGAITVTATGGAKSGIFQYSTDHGVNWKDFENGATTSIEGLKLGYHYVRVRKIKDASDQVGCISLTPEKKDKELSEEITQPDGALVVEGKVSKSNPTFHKAENGTITASISGGTPIKGNSYAFIWTNSKNETIDASKSSTQFANNVFTISLKNVPADTYKLSVTDERKCLIDKQIDPNLEVILIDPDPIEIEITVEQEISCNSESLNPIGGEGKSSDGILKAKVSGGVPFEGGNNGGQPYKIFWSKYNEDTKEWDELSEYKKLVAENLSEGLYSINVEDANGIVRGTFDTEKLLEAKPATQKISEPKKIQLSYTSGNVSCHEGNNGWATVTAIGGTGVYTYKWYNTGEGIVDENKISNLTKGTYTIEVTDANGCFSTLDIDIDEPDFAVSINYETIKPPTFSGGSNGKIIAEVKGGTEFDPALNGGKLYNYEWKNSAGLVQNPIAEVINGVYTITLNNVPADFYYLTVTDKNYNEATGQTVNCTVAESEVQLTEPDPIKVVFEIVQTISCNAKNEFGDNTDTTPKDDQRDESQDGILKAHVTGGIPLPLDDNNGLPYYFYWKKQKEDGTWIELKNIKGETASNLSYGTYALNVKDRNGIVLGTYVNNELAEAIDVTQFMDQPPVLSVKIEKGDVFCNGGNDGWATATAEGGSGDYTYEWSNEVKSDKNTVLKTGNYWVIATDKKGCTAYAEVFIDQPKAPLAIKYTEVVNPSFYKATNGKIVVEVTGGTIAADNTYWFEWKNSKGTTQTSTSTSFSNNIYTIALTGLPEETYTLTVRDANYNVATNKTSCTVINSVIELDDPDPLEVTFEVIRTISCNVGNEFGNEIDANPLDNQRDESQDGILKAHVKGGIQLATAKNNGLPYYYTWKKKQVNGSWTIWNNTGDTAEYLSEGTYALNIEDANGIKLGTYVNNVLVKEIDAEKYIPQPDQLKLTFTKFDVGCTTGDDGWAEAHVTGGTPPYTYEWTNGETSAKIENITTNNYFVIATDAKGCVVQGSIFVGDPNGILSTETVKNPICYKGNDGSIELNVTGGNLPYTYLWNTGAVTKDLNNLIAGNYEVTITCPECCVYKKRFVLKDPEPVIVNVGPDRTLCIDQSLDLDASIKDPQAKYSWTSTNGFTSNEAKINVSKAGTYHVKVTSSLGCIGEDEIVIKTSQMAISAEFLLSSQAYLDEEVILVNTSSPFGESTDWVVPNGVKVVEQKEKYITLKFDAIGVYSIGLKQTQGECYAVYTKNIMVEQRGTLPNTETASQFIIDFIVTPNPNNGNFKAIVNLENNSAINLRLFSSSGQNTMIQKQDSGKKKYEIDFNTSLQSGMYILVLETGQQTLVKKIIIN</sequence>
<dbReference type="InterPro" id="IPR013783">
    <property type="entry name" value="Ig-like_fold"/>
</dbReference>
<evidence type="ECO:0000313" key="6">
    <source>
        <dbReference type="Proteomes" id="UP000829998"/>
    </source>
</evidence>
<dbReference type="Gene3D" id="2.60.40.740">
    <property type="match status" value="2"/>
</dbReference>
<dbReference type="Pfam" id="PF18962">
    <property type="entry name" value="Por_Secre_tail"/>
    <property type="match status" value="1"/>
</dbReference>
<feature type="region of interest" description="Disordered" evidence="2">
    <location>
        <begin position="899"/>
        <end position="918"/>
    </location>
</feature>
<gene>
    <name evidence="5" type="ORF">M0M44_20730</name>
</gene>
<reference evidence="5 6" key="1">
    <citation type="submission" date="2022-04" db="EMBL/GenBank/DDBJ databases">
        <authorList>
            <person name="Ra J.-S."/>
            <person name="Kim S.-B."/>
        </authorList>
    </citation>
    <scope>NUCLEOTIDE SEQUENCE [LARGE SCALE GENOMIC DNA]</scope>
    <source>
        <strain evidence="5 6">MMS21-Er5</strain>
    </source>
</reference>
<dbReference type="Proteomes" id="UP000829998">
    <property type="component" value="Chromosome"/>
</dbReference>
<dbReference type="InterPro" id="IPR025667">
    <property type="entry name" value="SprB_repeat"/>
</dbReference>
<feature type="signal peptide" evidence="3">
    <location>
        <begin position="1"/>
        <end position="18"/>
    </location>
</feature>
<keyword evidence="1 3" id="KW-0732">Signal</keyword>
<keyword evidence="6" id="KW-1185">Reference proteome</keyword>
<evidence type="ECO:0000313" key="5">
    <source>
        <dbReference type="EMBL" id="UPZ15170.1"/>
    </source>
</evidence>